<dbReference type="Pfam" id="PF03372">
    <property type="entry name" value="Exo_endo_phos"/>
    <property type="match status" value="1"/>
</dbReference>
<evidence type="ECO:0000256" key="1">
    <source>
        <dbReference type="SAM" id="MobiDB-lite"/>
    </source>
</evidence>
<dbReference type="EMBL" id="NIPW01000003">
    <property type="protein sequence ID" value="OWJ80718.1"/>
    <property type="molecule type" value="Genomic_DNA"/>
</dbReference>
<dbReference type="OrthoDB" id="292013at2"/>
<dbReference type="InterPro" id="IPR036691">
    <property type="entry name" value="Endo/exonu/phosph_ase_sf"/>
</dbReference>
<protein>
    <submittedName>
        <fullName evidence="3">Endonuclease</fullName>
    </submittedName>
</protein>
<keyword evidence="4" id="KW-1185">Reference proteome</keyword>
<dbReference type="Proteomes" id="UP000196878">
    <property type="component" value="Unassembled WGS sequence"/>
</dbReference>
<proteinExistence type="predicted"/>
<feature type="region of interest" description="Disordered" evidence="1">
    <location>
        <begin position="266"/>
        <end position="288"/>
    </location>
</feature>
<evidence type="ECO:0000313" key="3">
    <source>
        <dbReference type="EMBL" id="OWJ80718.1"/>
    </source>
</evidence>
<organism evidence="3 4">
    <name type="scientific">Haematobacter genomosp. 1</name>
    <dbReference type="NCBI Taxonomy" id="366618"/>
    <lineage>
        <taxon>Bacteria</taxon>
        <taxon>Pseudomonadati</taxon>
        <taxon>Pseudomonadota</taxon>
        <taxon>Alphaproteobacteria</taxon>
        <taxon>Rhodobacterales</taxon>
        <taxon>Paracoccaceae</taxon>
        <taxon>Haematobacter</taxon>
    </lineage>
</organism>
<name>A0A212AGU0_9RHOB</name>
<comment type="caution">
    <text evidence="3">The sequence shown here is derived from an EMBL/GenBank/DDBJ whole genome shotgun (WGS) entry which is preliminary data.</text>
</comment>
<keyword evidence="3" id="KW-0255">Endonuclease</keyword>
<evidence type="ECO:0000313" key="4">
    <source>
        <dbReference type="Proteomes" id="UP000196878"/>
    </source>
</evidence>
<dbReference type="RefSeq" id="WP_088213637.1">
    <property type="nucleotide sequence ID" value="NZ_NIPW01000003.1"/>
</dbReference>
<feature type="compositionally biased region" description="Basic and acidic residues" evidence="1">
    <location>
        <begin position="382"/>
        <end position="392"/>
    </location>
</feature>
<sequence>MLRLLFLLLLVTPAYAGDRLRLAQYTTELTRDGPGLLYRDLLKPGAPGVETAVRRIVAAGADVLLLCGIDWDHDGLALDALADRVRAAGLDYPHRLALRPNTGMATGLDLDGDGRLGGPADAQGFGNFSGEKAMALLSRLPIAREEIVDHSAMLWRDFPGNFSPLTGPAAAAQRLSTTGHWQVPLLWGAGRVTLLTWCAGPPAFGGETSLRRNHDETAIWGALLDGRLGPPPSAPFVLMGDANLDPEGGDGMRQGMARLLADPRLADPRPADPEGGTATADWTVLRSGKPGPGRLRVDYVLPSRDLTLLSAALLPPEGEDRHAVVVVDVVLPSPRVEAADGVVPQHSGDPLPSPQAERATARRPGSDVPTPPAETAGGMRDGSVRRESAAPF</sequence>
<dbReference type="GO" id="GO:0004519">
    <property type="term" value="F:endonuclease activity"/>
    <property type="evidence" value="ECO:0007669"/>
    <property type="project" value="UniProtKB-KW"/>
</dbReference>
<dbReference type="InterPro" id="IPR005135">
    <property type="entry name" value="Endo/exonuclease/phosphatase"/>
</dbReference>
<dbReference type="AlphaFoldDB" id="A0A212AGU0"/>
<keyword evidence="3" id="KW-0378">Hydrolase</keyword>
<dbReference type="Gene3D" id="3.60.10.10">
    <property type="entry name" value="Endonuclease/exonuclease/phosphatase"/>
    <property type="match status" value="1"/>
</dbReference>
<gene>
    <name evidence="3" type="ORF">CDV49_00580</name>
</gene>
<dbReference type="SUPFAM" id="SSF56219">
    <property type="entry name" value="DNase I-like"/>
    <property type="match status" value="1"/>
</dbReference>
<keyword evidence="3" id="KW-0540">Nuclease</keyword>
<feature type="domain" description="Endonuclease/exonuclease/phosphatase" evidence="2">
    <location>
        <begin position="54"/>
        <end position="319"/>
    </location>
</feature>
<feature type="region of interest" description="Disordered" evidence="1">
    <location>
        <begin position="340"/>
        <end position="392"/>
    </location>
</feature>
<reference evidence="3 4" key="1">
    <citation type="submission" date="2016-12" db="EMBL/GenBank/DDBJ databases">
        <title>Comparison of Traditional DNA-DNA Hybridization with In Silico Genomic Analysis.</title>
        <authorList>
            <person name="Nicholson A.C."/>
            <person name="Humrighouse B.W."/>
            <person name="Graziano J."/>
            <person name="Lasker B."/>
            <person name="Whitney A.M."/>
            <person name="Mcquiston J.R."/>
        </authorList>
    </citation>
    <scope>NUCLEOTIDE SEQUENCE [LARGE SCALE GENOMIC DNA]</scope>
    <source>
        <strain evidence="3 4">H2240</strain>
    </source>
</reference>
<accession>A0A212AGU0</accession>
<evidence type="ECO:0000259" key="2">
    <source>
        <dbReference type="Pfam" id="PF03372"/>
    </source>
</evidence>